<feature type="non-terminal residue" evidence="1">
    <location>
        <position position="1"/>
    </location>
</feature>
<protein>
    <submittedName>
        <fullName evidence="1">12898_t:CDS:1</fullName>
    </submittedName>
</protein>
<evidence type="ECO:0000313" key="2">
    <source>
        <dbReference type="Proteomes" id="UP000789920"/>
    </source>
</evidence>
<sequence>ELGLRVKIFTKKRLKDRIRQMYQKKIPYYLVIGNEEMEAIKKDKNEPEQKTELKLMSTYEKGKIEKLTPKELFDKLKRQLQFTKYEAN</sequence>
<comment type="caution">
    <text evidence="1">The sequence shown here is derived from an EMBL/GenBank/DDBJ whole genome shotgun (WGS) entry which is preliminary data.</text>
</comment>
<gene>
    <name evidence="1" type="ORF">RPERSI_LOCUS34878</name>
</gene>
<reference evidence="1" key="1">
    <citation type="submission" date="2021-06" db="EMBL/GenBank/DDBJ databases">
        <authorList>
            <person name="Kallberg Y."/>
            <person name="Tangrot J."/>
            <person name="Rosling A."/>
        </authorList>
    </citation>
    <scope>NUCLEOTIDE SEQUENCE</scope>
    <source>
        <strain evidence="1">MA461A</strain>
    </source>
</reference>
<name>A0ACA9SUX0_9GLOM</name>
<keyword evidence="2" id="KW-1185">Reference proteome</keyword>
<dbReference type="EMBL" id="CAJVQC010158433">
    <property type="protein sequence ID" value="CAG8847939.1"/>
    <property type="molecule type" value="Genomic_DNA"/>
</dbReference>
<organism evidence="1 2">
    <name type="scientific">Racocetra persica</name>
    <dbReference type="NCBI Taxonomy" id="160502"/>
    <lineage>
        <taxon>Eukaryota</taxon>
        <taxon>Fungi</taxon>
        <taxon>Fungi incertae sedis</taxon>
        <taxon>Mucoromycota</taxon>
        <taxon>Glomeromycotina</taxon>
        <taxon>Glomeromycetes</taxon>
        <taxon>Diversisporales</taxon>
        <taxon>Gigasporaceae</taxon>
        <taxon>Racocetra</taxon>
    </lineage>
</organism>
<proteinExistence type="predicted"/>
<accession>A0ACA9SUX0</accession>
<dbReference type="Proteomes" id="UP000789920">
    <property type="component" value="Unassembled WGS sequence"/>
</dbReference>
<evidence type="ECO:0000313" key="1">
    <source>
        <dbReference type="EMBL" id="CAG8847939.1"/>
    </source>
</evidence>